<keyword evidence="10" id="KW-0539">Nucleus</keyword>
<keyword evidence="5" id="KW-0863">Zinc-finger</keyword>
<dbReference type="InterPro" id="IPR013087">
    <property type="entry name" value="Znf_C2H2_type"/>
</dbReference>
<dbReference type="GO" id="GO:0008270">
    <property type="term" value="F:zinc ion binding"/>
    <property type="evidence" value="ECO:0007669"/>
    <property type="project" value="UniProtKB-KW"/>
</dbReference>
<keyword evidence="4" id="KW-0677">Repeat</keyword>
<dbReference type="Gene3D" id="3.30.160.60">
    <property type="entry name" value="Classic Zinc Finger"/>
    <property type="match status" value="1"/>
</dbReference>
<dbReference type="InterPro" id="IPR052130">
    <property type="entry name" value="AEBP2/jing_C2H2-ZnF"/>
</dbReference>
<dbReference type="PANTHER" id="PTHR46541:SF1">
    <property type="entry name" value="ZINC FINGER PROTEIN AEBP2"/>
    <property type="match status" value="1"/>
</dbReference>
<feature type="domain" description="C2H2-type" evidence="13">
    <location>
        <begin position="241"/>
        <end position="264"/>
    </location>
</feature>
<comment type="subcellular location">
    <subcellularLocation>
        <location evidence="1">Nucleus</location>
    </subcellularLocation>
</comment>
<accession>A0A8D9FGE5</accession>
<evidence type="ECO:0000256" key="7">
    <source>
        <dbReference type="ARBA" id="ARBA00022853"/>
    </source>
</evidence>
<keyword evidence="9" id="KW-0804">Transcription</keyword>
<evidence type="ECO:0000256" key="5">
    <source>
        <dbReference type="ARBA" id="ARBA00022771"/>
    </source>
</evidence>
<keyword evidence="6" id="KW-0862">Zinc</keyword>
<evidence type="ECO:0000256" key="1">
    <source>
        <dbReference type="ARBA" id="ARBA00004123"/>
    </source>
</evidence>
<dbReference type="EMBL" id="HBUF01663615">
    <property type="protein sequence ID" value="CAG6789162.1"/>
    <property type="molecule type" value="Transcribed_RNA"/>
</dbReference>
<dbReference type="PANTHER" id="PTHR46541">
    <property type="entry name" value="ZINC FINGER PROTEIN AEBP2"/>
    <property type="match status" value="1"/>
</dbReference>
<evidence type="ECO:0000256" key="9">
    <source>
        <dbReference type="ARBA" id="ARBA00023163"/>
    </source>
</evidence>
<feature type="region of interest" description="Disordered" evidence="12">
    <location>
        <begin position="166"/>
        <end position="212"/>
    </location>
</feature>
<dbReference type="AlphaFoldDB" id="A0A8D9FGE5"/>
<dbReference type="Pfam" id="PF26014">
    <property type="entry name" value="SH3_AEBP2_C"/>
    <property type="match status" value="1"/>
</dbReference>
<proteinExistence type="inferred from homology"/>
<organism evidence="14">
    <name type="scientific">Cacopsylla melanoneura</name>
    <dbReference type="NCBI Taxonomy" id="428564"/>
    <lineage>
        <taxon>Eukaryota</taxon>
        <taxon>Metazoa</taxon>
        <taxon>Ecdysozoa</taxon>
        <taxon>Arthropoda</taxon>
        <taxon>Hexapoda</taxon>
        <taxon>Insecta</taxon>
        <taxon>Pterygota</taxon>
        <taxon>Neoptera</taxon>
        <taxon>Paraneoptera</taxon>
        <taxon>Hemiptera</taxon>
        <taxon>Sternorrhyncha</taxon>
        <taxon>Psylloidea</taxon>
        <taxon>Psyllidae</taxon>
        <taxon>Psyllinae</taxon>
        <taxon>Cacopsylla</taxon>
    </lineage>
</organism>
<evidence type="ECO:0000256" key="8">
    <source>
        <dbReference type="ARBA" id="ARBA00023015"/>
    </source>
</evidence>
<dbReference type="InterPro" id="IPR059034">
    <property type="entry name" value="SH3_AEBP2_C"/>
</dbReference>
<keyword evidence="8" id="KW-0805">Transcription regulation</keyword>
<comment type="similarity">
    <text evidence="11">Belongs to the AEBP2/jing C2H2-type zinc-finger family.</text>
</comment>
<dbReference type="EMBL" id="HBUF01663614">
    <property type="protein sequence ID" value="CAG6789161.1"/>
    <property type="molecule type" value="Transcribed_RNA"/>
</dbReference>
<feature type="compositionally biased region" description="Polar residues" evidence="12">
    <location>
        <begin position="64"/>
        <end position="84"/>
    </location>
</feature>
<dbReference type="InterPro" id="IPR036236">
    <property type="entry name" value="Znf_C2H2_sf"/>
</dbReference>
<feature type="region of interest" description="Disordered" evidence="12">
    <location>
        <begin position="1"/>
        <end position="92"/>
    </location>
</feature>
<dbReference type="SUPFAM" id="SSF57667">
    <property type="entry name" value="beta-beta-alpha zinc fingers"/>
    <property type="match status" value="1"/>
</dbReference>
<evidence type="ECO:0000256" key="3">
    <source>
        <dbReference type="ARBA" id="ARBA00022723"/>
    </source>
</evidence>
<keyword evidence="3" id="KW-0479">Metal-binding</keyword>
<feature type="compositionally biased region" description="Basic and acidic residues" evidence="12">
    <location>
        <begin position="15"/>
        <end position="34"/>
    </location>
</feature>
<feature type="compositionally biased region" description="Low complexity" evidence="12">
    <location>
        <begin position="176"/>
        <end position="185"/>
    </location>
</feature>
<evidence type="ECO:0000256" key="2">
    <source>
        <dbReference type="ARBA" id="ARBA00022491"/>
    </source>
</evidence>
<evidence type="ECO:0000256" key="12">
    <source>
        <dbReference type="SAM" id="MobiDB-lite"/>
    </source>
</evidence>
<feature type="compositionally biased region" description="Low complexity" evidence="12">
    <location>
        <begin position="35"/>
        <end position="47"/>
    </location>
</feature>
<feature type="domain" description="C2H2-type" evidence="13">
    <location>
        <begin position="309"/>
        <end position="331"/>
    </location>
</feature>
<sequence length="536" mass="61578">MTSFEQEPRFVSNCSDHENDETCRKKRCSDRYDSSESSDSGVVTSVSEDAFSTTNSDLLDLDSPRSNETLDSNEDSFTLSQDMAPNQGLLDKHESWRNKISWQEEFGKEMSTMDEEYHNESSNTLSQYFTQLLSRSQSKDLSKLDFSFSNDSDFLQFSDCSSSKIDSGIGTEESSESSQSSQRLSSESDDIHSCSNSNLISKPPPISSSKPQVENSCKIRFPATRNCTLNNNYVPPKNYVCKWKDCMAKYSIISNLVHHVQTIHVFTQRHLGHFTCLWENCRHYGISYNCAPSWPDHHMLTHTGKTFECFIPGCKKIFKTEVLQRRHITHHLDIISTSNNHSKHRDSLVAKSARKTSKKHKQRRIPYSANRPDYFDRTVMENLAKRLQIFEKCSQGIIEYSNDMSISVCLQHKVVATRTLLNGVREKLVRYYPPFIVDEEWVPIESVLDKHKKVAWSIVSDTGKFYLMKFLNNRKKLLHQQIPADLAMESKTTLTNKTDINKKILHQCEKNNNSVPSNQNLIVKRITRAKSASKVK</sequence>
<evidence type="ECO:0000256" key="6">
    <source>
        <dbReference type="ARBA" id="ARBA00022833"/>
    </source>
</evidence>
<evidence type="ECO:0000256" key="4">
    <source>
        <dbReference type="ARBA" id="ARBA00022737"/>
    </source>
</evidence>
<keyword evidence="2" id="KW-0678">Repressor</keyword>
<reference evidence="14" key="1">
    <citation type="submission" date="2021-05" db="EMBL/GenBank/DDBJ databases">
        <authorList>
            <person name="Alioto T."/>
            <person name="Alioto T."/>
            <person name="Gomez Garrido J."/>
        </authorList>
    </citation>
    <scope>NUCLEOTIDE SEQUENCE</scope>
</reference>
<name>A0A8D9FGE5_9HEMI</name>
<feature type="compositionally biased region" description="Low complexity" evidence="12">
    <location>
        <begin position="195"/>
        <end position="211"/>
    </location>
</feature>
<dbReference type="GO" id="GO:0006357">
    <property type="term" value="P:regulation of transcription by RNA polymerase II"/>
    <property type="evidence" value="ECO:0007669"/>
    <property type="project" value="TreeGrafter"/>
</dbReference>
<evidence type="ECO:0000256" key="11">
    <source>
        <dbReference type="ARBA" id="ARBA00037930"/>
    </source>
</evidence>
<dbReference type="SMART" id="SM00355">
    <property type="entry name" value="ZnF_C2H2"/>
    <property type="match status" value="3"/>
</dbReference>
<evidence type="ECO:0000313" key="14">
    <source>
        <dbReference type="EMBL" id="CAG6789162.1"/>
    </source>
</evidence>
<protein>
    <submittedName>
        <fullName evidence="14">Zinc finger protein jing homolog</fullName>
    </submittedName>
</protein>
<evidence type="ECO:0000256" key="10">
    <source>
        <dbReference type="ARBA" id="ARBA00023242"/>
    </source>
</evidence>
<dbReference type="GO" id="GO:0006325">
    <property type="term" value="P:chromatin organization"/>
    <property type="evidence" value="ECO:0007669"/>
    <property type="project" value="UniProtKB-KW"/>
</dbReference>
<dbReference type="GO" id="GO:0035098">
    <property type="term" value="C:ESC/E(Z) complex"/>
    <property type="evidence" value="ECO:0007669"/>
    <property type="project" value="TreeGrafter"/>
</dbReference>
<keyword evidence="7" id="KW-0156">Chromatin regulator</keyword>
<evidence type="ECO:0000259" key="13">
    <source>
        <dbReference type="PROSITE" id="PS00028"/>
    </source>
</evidence>
<dbReference type="PROSITE" id="PS00028">
    <property type="entry name" value="ZINC_FINGER_C2H2_1"/>
    <property type="match status" value="2"/>
</dbReference>